<keyword evidence="13" id="KW-0963">Cytoplasm</keyword>
<dbReference type="Pfam" id="PF00288">
    <property type="entry name" value="GHMP_kinases_N"/>
    <property type="match status" value="1"/>
</dbReference>
<evidence type="ECO:0000256" key="9">
    <source>
        <dbReference type="ARBA" id="ARBA00022777"/>
    </source>
</evidence>
<evidence type="ECO:0000313" key="18">
    <source>
        <dbReference type="Proteomes" id="UP000829758"/>
    </source>
</evidence>
<evidence type="ECO:0000256" key="1">
    <source>
        <dbReference type="ARBA" id="ARBA00005015"/>
    </source>
</evidence>
<dbReference type="InterPro" id="IPR036554">
    <property type="entry name" value="GHMP_kinase_C_sf"/>
</dbReference>
<protein>
    <recommendedName>
        <fullName evidence="4 13">Homoserine kinase</fullName>
        <shortName evidence="13">HK</shortName>
        <shortName evidence="13">HSK</shortName>
        <ecNumber evidence="3 13">2.7.1.39</ecNumber>
    </recommendedName>
</protein>
<dbReference type="InterPro" id="IPR014721">
    <property type="entry name" value="Ribsml_uS5_D2-typ_fold_subgr"/>
</dbReference>
<dbReference type="EC" id="2.7.1.39" evidence="3 13"/>
<keyword evidence="9 13" id="KW-0418">Kinase</keyword>
<name>A0A9X1MBK0_9MICC</name>
<evidence type="ECO:0000256" key="6">
    <source>
        <dbReference type="ARBA" id="ARBA00022679"/>
    </source>
</evidence>
<dbReference type="InterPro" id="IPR006203">
    <property type="entry name" value="GHMP_knse_ATP-bd_CS"/>
</dbReference>
<evidence type="ECO:0000313" key="19">
    <source>
        <dbReference type="Proteomes" id="UP001155145"/>
    </source>
</evidence>
<dbReference type="SUPFAM" id="SSF55060">
    <property type="entry name" value="GHMP Kinase, C-terminal domain"/>
    <property type="match status" value="1"/>
</dbReference>
<dbReference type="Gene3D" id="3.30.70.890">
    <property type="entry name" value="GHMP kinase, C-terminal domain"/>
    <property type="match status" value="1"/>
</dbReference>
<gene>
    <name evidence="13 16" type="primary">thrB</name>
    <name evidence="16" type="ORF">LJ755_13960</name>
    <name evidence="17" type="ORF">MUK71_11190</name>
</gene>
<dbReference type="InterPro" id="IPR006204">
    <property type="entry name" value="GHMP_kinase_N_dom"/>
</dbReference>
<dbReference type="PIRSF" id="PIRSF000676">
    <property type="entry name" value="Homoser_kin"/>
    <property type="match status" value="1"/>
</dbReference>
<evidence type="ECO:0000313" key="17">
    <source>
        <dbReference type="EMBL" id="UON91174.1"/>
    </source>
</evidence>
<dbReference type="GO" id="GO:0005737">
    <property type="term" value="C:cytoplasm"/>
    <property type="evidence" value="ECO:0007669"/>
    <property type="project" value="UniProtKB-SubCell"/>
</dbReference>
<evidence type="ECO:0000259" key="15">
    <source>
        <dbReference type="Pfam" id="PF08544"/>
    </source>
</evidence>
<dbReference type="HAMAP" id="MF_00384">
    <property type="entry name" value="Homoser_kinase"/>
    <property type="match status" value="1"/>
</dbReference>
<evidence type="ECO:0000256" key="11">
    <source>
        <dbReference type="ARBA" id="ARBA00049375"/>
    </source>
</evidence>
<evidence type="ECO:0000259" key="14">
    <source>
        <dbReference type="Pfam" id="PF00288"/>
    </source>
</evidence>
<dbReference type="GO" id="GO:0009088">
    <property type="term" value="P:threonine biosynthetic process"/>
    <property type="evidence" value="ECO:0007669"/>
    <property type="project" value="UniProtKB-UniRule"/>
</dbReference>
<proteinExistence type="inferred from homology"/>
<accession>A0A9X1MBK0</accession>
<dbReference type="Proteomes" id="UP000829758">
    <property type="component" value="Chromosome"/>
</dbReference>
<dbReference type="EMBL" id="CP094984">
    <property type="protein sequence ID" value="UON91174.1"/>
    <property type="molecule type" value="Genomic_DNA"/>
</dbReference>
<comment type="subcellular location">
    <subcellularLocation>
        <location evidence="13">Cytoplasm</location>
    </subcellularLocation>
</comment>
<keyword evidence="18" id="KW-1185">Reference proteome</keyword>
<reference evidence="16" key="1">
    <citation type="submission" date="2021-10" db="EMBL/GenBank/DDBJ databases">
        <title>Novel species in genus Arthrobacter.</title>
        <authorList>
            <person name="Liu Y."/>
        </authorList>
    </citation>
    <scope>NUCLEOTIDE SEQUENCE</scope>
    <source>
        <strain evidence="16">Zg-Y462</strain>
        <strain evidence="18">zg-Y462</strain>
    </source>
</reference>
<dbReference type="Proteomes" id="UP001155145">
    <property type="component" value="Unassembled WGS sequence"/>
</dbReference>
<evidence type="ECO:0000256" key="4">
    <source>
        <dbReference type="ARBA" id="ARBA00017858"/>
    </source>
</evidence>
<dbReference type="PROSITE" id="PS00627">
    <property type="entry name" value="GHMP_KINASES_ATP"/>
    <property type="match status" value="1"/>
</dbReference>
<dbReference type="PANTHER" id="PTHR20861">
    <property type="entry name" value="HOMOSERINE/4-DIPHOSPHOCYTIDYL-2-C-METHYL-D-ERYTHRITOL KINASE"/>
    <property type="match status" value="1"/>
</dbReference>
<evidence type="ECO:0000256" key="13">
    <source>
        <dbReference type="HAMAP-Rule" id="MF_00384"/>
    </source>
</evidence>
<comment type="catalytic activity">
    <reaction evidence="11 13">
        <text>L-homoserine + ATP = O-phospho-L-homoserine + ADP + H(+)</text>
        <dbReference type="Rhea" id="RHEA:13985"/>
        <dbReference type="ChEBI" id="CHEBI:15378"/>
        <dbReference type="ChEBI" id="CHEBI:30616"/>
        <dbReference type="ChEBI" id="CHEBI:57476"/>
        <dbReference type="ChEBI" id="CHEBI:57590"/>
        <dbReference type="ChEBI" id="CHEBI:456216"/>
        <dbReference type="EC" id="2.7.1.39"/>
    </reaction>
</comment>
<feature type="binding site" evidence="13">
    <location>
        <begin position="106"/>
        <end position="116"/>
    </location>
    <ligand>
        <name>ATP</name>
        <dbReference type="ChEBI" id="CHEBI:30616"/>
    </ligand>
</feature>
<keyword evidence="8 13" id="KW-0547">Nucleotide-binding</keyword>
<feature type="domain" description="GHMP kinase N-terminal" evidence="14">
    <location>
        <begin position="78"/>
        <end position="160"/>
    </location>
</feature>
<dbReference type="InterPro" id="IPR013750">
    <property type="entry name" value="GHMP_kinase_C_dom"/>
</dbReference>
<evidence type="ECO:0000256" key="3">
    <source>
        <dbReference type="ARBA" id="ARBA00012078"/>
    </source>
</evidence>
<keyword evidence="10 13" id="KW-0067">ATP-binding</keyword>
<dbReference type="NCBIfam" id="TIGR00191">
    <property type="entry name" value="thrB"/>
    <property type="match status" value="1"/>
</dbReference>
<sequence length="323" mass="32979">MQVDLPGQLPGATLLAPGREVAVTVPATSANLGPGFDSLGLALSLYDTVRVRTTDEPGITVQVAGEGADQVPLDSSHLVVRTILSTLADAGYTVRGLHLSAENVIPHGRGLGSSAAAIVSGVLAANALLPDADRLDAAQVLHACSALEGHPDNVAPALAGDLAISWETDGVFRSARAAVHPDVVPVVAIPATELSTERARGLLPATVPHRTAAANSGRAALLVHALTMDPAFLPEGTQDFLHQDFRAPAMPASAALIQALRSAGFAAAVSGAGPTVLCLANGASAAAAAEELMARQLQAAGENWRVLRLGVERDGARVEVHQR</sequence>
<evidence type="ECO:0000256" key="10">
    <source>
        <dbReference type="ARBA" id="ARBA00022840"/>
    </source>
</evidence>
<keyword evidence="5 13" id="KW-0028">Amino-acid biosynthesis</keyword>
<dbReference type="InterPro" id="IPR000870">
    <property type="entry name" value="Homoserine_kinase"/>
</dbReference>
<comment type="pathway">
    <text evidence="1 13">Amino-acid biosynthesis; L-threonine biosynthesis; L-threonine from L-aspartate: step 4/5.</text>
</comment>
<evidence type="ECO:0000256" key="12">
    <source>
        <dbReference type="ARBA" id="ARBA00049954"/>
    </source>
</evidence>
<dbReference type="PANTHER" id="PTHR20861:SF1">
    <property type="entry name" value="HOMOSERINE KINASE"/>
    <property type="match status" value="1"/>
</dbReference>
<keyword evidence="6 13" id="KW-0808">Transferase</keyword>
<evidence type="ECO:0000256" key="7">
    <source>
        <dbReference type="ARBA" id="ARBA00022697"/>
    </source>
</evidence>
<evidence type="ECO:0000256" key="2">
    <source>
        <dbReference type="ARBA" id="ARBA00007370"/>
    </source>
</evidence>
<evidence type="ECO:0000256" key="5">
    <source>
        <dbReference type="ARBA" id="ARBA00022605"/>
    </source>
</evidence>
<dbReference type="AlphaFoldDB" id="A0A9X1MBK0"/>
<dbReference type="SUPFAM" id="SSF54211">
    <property type="entry name" value="Ribosomal protein S5 domain 2-like"/>
    <property type="match status" value="1"/>
</dbReference>
<dbReference type="EMBL" id="JAJFZT010000009">
    <property type="protein sequence ID" value="MCC3273829.1"/>
    <property type="molecule type" value="Genomic_DNA"/>
</dbReference>
<dbReference type="PRINTS" id="PR00958">
    <property type="entry name" value="HOMSERKINASE"/>
</dbReference>
<dbReference type="GO" id="GO:0004413">
    <property type="term" value="F:homoserine kinase activity"/>
    <property type="evidence" value="ECO:0007669"/>
    <property type="project" value="UniProtKB-UniRule"/>
</dbReference>
<evidence type="ECO:0000256" key="8">
    <source>
        <dbReference type="ARBA" id="ARBA00022741"/>
    </source>
</evidence>
<comment type="function">
    <text evidence="12 13">Catalyzes the ATP-dependent phosphorylation of L-homoserine to L-homoserine phosphate.</text>
</comment>
<comment type="similarity">
    <text evidence="2 13">Belongs to the GHMP kinase family. Homoserine kinase subfamily.</text>
</comment>
<organism evidence="16 19">
    <name type="scientific">Arthrobacter zhangbolii</name>
    <dbReference type="NCBI Taxonomy" id="2886936"/>
    <lineage>
        <taxon>Bacteria</taxon>
        <taxon>Bacillati</taxon>
        <taxon>Actinomycetota</taxon>
        <taxon>Actinomycetes</taxon>
        <taxon>Micrococcales</taxon>
        <taxon>Micrococcaceae</taxon>
        <taxon>Arthrobacter</taxon>
    </lineage>
</organism>
<feature type="domain" description="GHMP kinase C-terminal" evidence="15">
    <location>
        <begin position="240"/>
        <end position="292"/>
    </location>
</feature>
<dbReference type="GO" id="GO:0005524">
    <property type="term" value="F:ATP binding"/>
    <property type="evidence" value="ECO:0007669"/>
    <property type="project" value="UniProtKB-UniRule"/>
</dbReference>
<dbReference type="RefSeq" id="WP_227903365.1">
    <property type="nucleotide sequence ID" value="NZ_CP094984.1"/>
</dbReference>
<dbReference type="Gene3D" id="3.30.230.10">
    <property type="match status" value="1"/>
</dbReference>
<dbReference type="InterPro" id="IPR020568">
    <property type="entry name" value="Ribosomal_Su5_D2-typ_SF"/>
</dbReference>
<dbReference type="Pfam" id="PF08544">
    <property type="entry name" value="GHMP_kinases_C"/>
    <property type="match status" value="1"/>
</dbReference>
<evidence type="ECO:0000313" key="16">
    <source>
        <dbReference type="EMBL" id="MCC3273829.1"/>
    </source>
</evidence>
<keyword evidence="7 13" id="KW-0791">Threonine biosynthesis</keyword>